<keyword evidence="3" id="KW-0285">Flavoprotein</keyword>
<dbReference type="Pfam" id="PF01494">
    <property type="entry name" value="FAD_binding_3"/>
    <property type="match status" value="1"/>
</dbReference>
<reference evidence="7 8" key="1">
    <citation type="journal article" date="2014" name="Int. J. Syst. Evol. Microbiol.">
        <title>Complete genome sequence of Corynebacterium casei LMG S-19264T (=DSM 44701T), isolated from a smear-ripened cheese.</title>
        <authorList>
            <consortium name="US DOE Joint Genome Institute (JGI-PGF)"/>
            <person name="Walter F."/>
            <person name="Albersmeier A."/>
            <person name="Kalinowski J."/>
            <person name="Ruckert C."/>
        </authorList>
    </citation>
    <scope>NUCLEOTIDE SEQUENCE [LARGE SCALE GENOMIC DNA]</scope>
    <source>
        <strain evidence="7 8">CGMCC 4.7206</strain>
    </source>
</reference>
<feature type="compositionally biased region" description="Basic and acidic residues" evidence="5">
    <location>
        <begin position="348"/>
        <end position="357"/>
    </location>
</feature>
<comment type="similarity">
    <text evidence="2">Belongs to the PheA/TfdB FAD monooxygenase family.</text>
</comment>
<comment type="cofactor">
    <cofactor evidence="1">
        <name>FAD</name>
        <dbReference type="ChEBI" id="CHEBI:57692"/>
    </cofactor>
</comment>
<feature type="domain" description="FAD-binding" evidence="6">
    <location>
        <begin position="2"/>
        <end position="335"/>
    </location>
</feature>
<comment type="caution">
    <text evidence="7">The sequence shown here is derived from an EMBL/GenBank/DDBJ whole genome shotgun (WGS) entry which is preliminary data.</text>
</comment>
<evidence type="ECO:0000256" key="5">
    <source>
        <dbReference type="SAM" id="MobiDB-lite"/>
    </source>
</evidence>
<dbReference type="PANTHER" id="PTHR43004:SF19">
    <property type="entry name" value="BINDING MONOOXYGENASE, PUTATIVE (JCVI)-RELATED"/>
    <property type="match status" value="1"/>
</dbReference>
<dbReference type="AlphaFoldDB" id="A0A917JJX6"/>
<dbReference type="Gene3D" id="3.40.30.120">
    <property type="match status" value="1"/>
</dbReference>
<dbReference type="PRINTS" id="PR00420">
    <property type="entry name" value="RNGMNOXGNASE"/>
</dbReference>
<keyword evidence="4" id="KW-0274">FAD</keyword>
<dbReference type="InterPro" id="IPR050641">
    <property type="entry name" value="RIFMO-like"/>
</dbReference>
<dbReference type="SUPFAM" id="SSF51905">
    <property type="entry name" value="FAD/NAD(P)-binding domain"/>
    <property type="match status" value="1"/>
</dbReference>
<dbReference type="InterPro" id="IPR036188">
    <property type="entry name" value="FAD/NAD-bd_sf"/>
</dbReference>
<evidence type="ECO:0000256" key="2">
    <source>
        <dbReference type="ARBA" id="ARBA00007801"/>
    </source>
</evidence>
<dbReference type="InterPro" id="IPR036249">
    <property type="entry name" value="Thioredoxin-like_sf"/>
</dbReference>
<feature type="compositionally biased region" description="Polar residues" evidence="5">
    <location>
        <begin position="358"/>
        <end position="371"/>
    </location>
</feature>
<dbReference type="NCBIfam" id="NF004832">
    <property type="entry name" value="PRK06184.1"/>
    <property type="match status" value="1"/>
</dbReference>
<dbReference type="InterPro" id="IPR002938">
    <property type="entry name" value="FAD-bd"/>
</dbReference>
<feature type="compositionally biased region" description="Basic and acidic residues" evidence="5">
    <location>
        <begin position="372"/>
        <end position="396"/>
    </location>
</feature>
<evidence type="ECO:0000313" key="8">
    <source>
        <dbReference type="Proteomes" id="UP000597989"/>
    </source>
</evidence>
<dbReference type="GO" id="GO:0016709">
    <property type="term" value="F:oxidoreductase activity, acting on paired donors, with incorporation or reduction of molecular oxygen, NAD(P)H as one donor, and incorporation of one atom of oxygen"/>
    <property type="evidence" value="ECO:0007669"/>
    <property type="project" value="UniProtKB-ARBA"/>
</dbReference>
<evidence type="ECO:0000256" key="4">
    <source>
        <dbReference type="ARBA" id="ARBA00022827"/>
    </source>
</evidence>
<dbReference type="GO" id="GO:0071949">
    <property type="term" value="F:FAD binding"/>
    <property type="evidence" value="ECO:0007669"/>
    <property type="project" value="InterPro"/>
</dbReference>
<gene>
    <name evidence="7" type="primary">mhpA</name>
    <name evidence="7" type="ORF">GCM10011581_07630</name>
</gene>
<organism evidence="7 8">
    <name type="scientific">Saccharopolyspora thermophila</name>
    <dbReference type="NCBI Taxonomy" id="89367"/>
    <lineage>
        <taxon>Bacteria</taxon>
        <taxon>Bacillati</taxon>
        <taxon>Actinomycetota</taxon>
        <taxon>Actinomycetes</taxon>
        <taxon>Pseudonocardiales</taxon>
        <taxon>Pseudonocardiaceae</taxon>
        <taxon>Saccharopolyspora</taxon>
    </lineage>
</organism>
<name>A0A917JJX6_9PSEU</name>
<evidence type="ECO:0000259" key="6">
    <source>
        <dbReference type="Pfam" id="PF01494"/>
    </source>
</evidence>
<feature type="region of interest" description="Disordered" evidence="5">
    <location>
        <begin position="348"/>
        <end position="396"/>
    </location>
</feature>
<dbReference type="RefSeq" id="WP_188985496.1">
    <property type="nucleotide sequence ID" value="NZ_BMMT01000002.1"/>
</dbReference>
<sequence length="474" mass="51676">MDTQVLIAGAGPTGLTLGIELARRGIDLRIIDAASSPFAGSRGDGLQPRTLEVFADLGVLDEVLSSGSLPVPLRAHVGGRYVGERRMTEIVEPTPDVPYPNGWMLPQWRTEEILRNRLRELGVRVEQGVEIVDFHQDPEGVTATLNTGTVRATHLVGADGGRSTVRRTLGVDFVGETDDTYRMLLGDVQVTGLDHSCGHWFGDADDPARGIVLTPLPGTNAFQCATPLPDDAEPAATLATLQSRLDEYSGRSDLRMHDLTWCTVWRPNIRMARQFRRGRVFLAGDAAHVHPPTGGQGLNTGVQDAYNLGWKLAEGGAELLDSYEVERLPVAASVLGLSTELLQRHVEGHPDAYRRGPETNQLNISYRTSPLSHDDRPDPGRVRAGDRAPDSPLHDENGRQIRLFDLFRGPHWTHLAFDAEPPATSPNVHAYRISPAPTGASLVDAERIAQASYDVSPGTHVLIRPDGHIARITR</sequence>
<dbReference type="Gene3D" id="3.30.70.2450">
    <property type="match status" value="1"/>
</dbReference>
<evidence type="ECO:0000256" key="1">
    <source>
        <dbReference type="ARBA" id="ARBA00001974"/>
    </source>
</evidence>
<dbReference type="Gene3D" id="3.50.50.60">
    <property type="entry name" value="FAD/NAD(P)-binding domain"/>
    <property type="match status" value="1"/>
</dbReference>
<proteinExistence type="inferred from homology"/>
<evidence type="ECO:0000256" key="3">
    <source>
        <dbReference type="ARBA" id="ARBA00022630"/>
    </source>
</evidence>
<dbReference type="PANTHER" id="PTHR43004">
    <property type="entry name" value="TRK SYSTEM POTASSIUM UPTAKE PROTEIN"/>
    <property type="match status" value="1"/>
</dbReference>
<dbReference type="SUPFAM" id="SSF52833">
    <property type="entry name" value="Thioredoxin-like"/>
    <property type="match status" value="1"/>
</dbReference>
<protein>
    <submittedName>
        <fullName evidence="7">3-(3-hydroxyphenyl)propionate hydroxylase</fullName>
    </submittedName>
</protein>
<evidence type="ECO:0000313" key="7">
    <source>
        <dbReference type="EMBL" id="GGI73176.1"/>
    </source>
</evidence>
<dbReference type="EMBL" id="BMMT01000002">
    <property type="protein sequence ID" value="GGI73176.1"/>
    <property type="molecule type" value="Genomic_DNA"/>
</dbReference>
<accession>A0A917JJX6</accession>
<dbReference type="Proteomes" id="UP000597989">
    <property type="component" value="Unassembled WGS sequence"/>
</dbReference>